<keyword evidence="4" id="KW-1185">Reference proteome</keyword>
<gene>
    <name evidence="3" type="ORF">RPE78_18110</name>
</gene>
<protein>
    <submittedName>
        <fullName evidence="3">Uncharacterized protein</fullName>
    </submittedName>
</protein>
<name>A0ABZ1E625_9RHOB</name>
<accession>A0ABZ1E625</accession>
<geneLocation type="plasmid" evidence="3 4">
    <name>unnamed3</name>
</geneLocation>
<dbReference type="Proteomes" id="UP001623290">
    <property type="component" value="Plasmid unnamed3"/>
</dbReference>
<dbReference type="RefSeq" id="WP_330628232.1">
    <property type="nucleotide sequence ID" value="NZ_CP135446.1"/>
</dbReference>
<evidence type="ECO:0000313" key="4">
    <source>
        <dbReference type="Proteomes" id="UP001623290"/>
    </source>
</evidence>
<keyword evidence="3" id="KW-0614">Plasmid</keyword>
<feature type="region of interest" description="Disordered" evidence="1">
    <location>
        <begin position="27"/>
        <end position="58"/>
    </location>
</feature>
<evidence type="ECO:0000256" key="1">
    <source>
        <dbReference type="SAM" id="MobiDB-lite"/>
    </source>
</evidence>
<evidence type="ECO:0000256" key="2">
    <source>
        <dbReference type="SAM" id="Phobius"/>
    </source>
</evidence>
<keyword evidence="2" id="KW-0472">Membrane</keyword>
<feature type="compositionally biased region" description="Basic and acidic residues" evidence="1">
    <location>
        <begin position="27"/>
        <end position="42"/>
    </location>
</feature>
<reference evidence="3 4" key="1">
    <citation type="submission" date="2023-09" db="EMBL/GenBank/DDBJ databases">
        <title>Thioclava shenzhenensis sp. nov., a multidrug resistant bacteria-antagonizing species isolated from coastal seawater.</title>
        <authorList>
            <person name="Long M."/>
        </authorList>
    </citation>
    <scope>NUCLEOTIDE SEQUENCE [LARGE SCALE GENOMIC DNA]</scope>
    <source>
        <strain evidence="3 4">FTW29</strain>
        <plasmid evidence="3 4">unnamed3</plasmid>
    </source>
</reference>
<feature type="transmembrane region" description="Helical" evidence="2">
    <location>
        <begin position="6"/>
        <end position="24"/>
    </location>
</feature>
<dbReference type="EMBL" id="CP135446">
    <property type="protein sequence ID" value="WRY35906.1"/>
    <property type="molecule type" value="Genomic_DNA"/>
</dbReference>
<keyword evidence="2" id="KW-1133">Transmembrane helix</keyword>
<sequence length="58" mass="6327">MIWVPILFGVFKFGALGATIFLSIKSHRDGEEEERQKKEAAARSEAPLPNASSNVQGP</sequence>
<keyword evidence="2" id="KW-0812">Transmembrane</keyword>
<organism evidence="3 4">
    <name type="scientific">Thioclava litoralis</name>
    <dbReference type="NCBI Taxonomy" id="3076557"/>
    <lineage>
        <taxon>Bacteria</taxon>
        <taxon>Pseudomonadati</taxon>
        <taxon>Pseudomonadota</taxon>
        <taxon>Alphaproteobacteria</taxon>
        <taxon>Rhodobacterales</taxon>
        <taxon>Paracoccaceae</taxon>
        <taxon>Thioclava</taxon>
    </lineage>
</organism>
<proteinExistence type="predicted"/>
<evidence type="ECO:0000313" key="3">
    <source>
        <dbReference type="EMBL" id="WRY35906.1"/>
    </source>
</evidence>